<feature type="compositionally biased region" description="Low complexity" evidence="1">
    <location>
        <begin position="286"/>
        <end position="295"/>
    </location>
</feature>
<feature type="chain" id="PRO_5020893327" description="REJ domain-containing protein" evidence="2">
    <location>
        <begin position="23"/>
        <end position="604"/>
    </location>
</feature>
<evidence type="ECO:0000256" key="1">
    <source>
        <dbReference type="SAM" id="MobiDB-lite"/>
    </source>
</evidence>
<dbReference type="OrthoDB" id="3564645at2759"/>
<feature type="region of interest" description="Disordered" evidence="1">
    <location>
        <begin position="79"/>
        <end position="105"/>
    </location>
</feature>
<protein>
    <recommendedName>
        <fullName evidence="5">REJ domain-containing protein</fullName>
    </recommendedName>
</protein>
<name>A0A4S8QSE2_9HELO</name>
<comment type="caution">
    <text evidence="3">The sequence shown here is derived from an EMBL/GenBank/DDBJ whole genome shotgun (WGS) entry which is preliminary data.</text>
</comment>
<proteinExistence type="predicted"/>
<reference evidence="3 4" key="1">
    <citation type="submission" date="2017-12" db="EMBL/GenBank/DDBJ databases">
        <title>Comparative genomics of Botrytis spp.</title>
        <authorList>
            <person name="Valero-Jimenez C.A."/>
            <person name="Tapia P."/>
            <person name="Veloso J."/>
            <person name="Silva-Moreno E."/>
            <person name="Staats M."/>
            <person name="Valdes J.H."/>
            <person name="Van Kan J.A.L."/>
        </authorList>
    </citation>
    <scope>NUCLEOTIDE SEQUENCE [LARGE SCALE GENOMIC DNA]</scope>
    <source>
        <strain evidence="3 4">MUCL435</strain>
    </source>
</reference>
<evidence type="ECO:0000313" key="3">
    <source>
        <dbReference type="EMBL" id="THV46285.1"/>
    </source>
</evidence>
<feature type="region of interest" description="Disordered" evidence="1">
    <location>
        <begin position="286"/>
        <end position="351"/>
    </location>
</feature>
<gene>
    <name evidence="3" type="ORF">BGAL_0398g00070</name>
</gene>
<keyword evidence="4" id="KW-1185">Reference proteome</keyword>
<dbReference type="AlphaFoldDB" id="A0A4S8QSE2"/>
<evidence type="ECO:0000313" key="4">
    <source>
        <dbReference type="Proteomes" id="UP000308671"/>
    </source>
</evidence>
<keyword evidence="2" id="KW-0732">Signal</keyword>
<feature type="compositionally biased region" description="Low complexity" evidence="1">
    <location>
        <begin position="303"/>
        <end position="350"/>
    </location>
</feature>
<sequence length="604" mass="61335">MYIIYSIFQFFLVCDSLPFILAQAVSQISSSLSPDSTASVLDLSESTTALSFAEITTRTGVASSPFIFAIPTELSEPINITGTPDPGLSSSDVSQALPSESNPRATSTTIEWITASLPPSTTTTTITFPLGGSETTLSGSGTSASASNPSSTNTVTSEVFLSTSQSTSLVSPSILIITSTSVLPVALSTSNSTVLTPSETGISVIPTESPSSSAELSGIAPSVTFSIASSGIESLASSTPIFTTGSSITTLLVSESFTESSSTTPLPGSETFSTIVETLSTVLTNPSISNSSVVPSVPPPDPSSFEPITTVPSPSSSENSGSTSSPSTSRSNGSSPSASGPENGSSSSDSIATIAPQSSITDSNTTILYQSETPIAATDTVPSTKPSDVPSIIETAASLTSISLGTNPSGIEFTSSAEFSVSSSTIDSSETLSGFEIFITNSSTAQVSTEPNPGVSHTSCSSTIEIVNSTLEISTTTASSLTDLVSSLLPLDKTFSSDIQSLVSTSSLSNSGFFIELAPTVTTLIVSTSPISTSPAPASAPSVESSAQSFSISSVPVTVSFLPGDMAESKTTTYLSSIYTLIQVYTRSPTFSVVESSSSPILPN</sequence>
<evidence type="ECO:0000256" key="2">
    <source>
        <dbReference type="SAM" id="SignalP"/>
    </source>
</evidence>
<organism evidence="3 4">
    <name type="scientific">Botrytis galanthina</name>
    <dbReference type="NCBI Taxonomy" id="278940"/>
    <lineage>
        <taxon>Eukaryota</taxon>
        <taxon>Fungi</taxon>
        <taxon>Dikarya</taxon>
        <taxon>Ascomycota</taxon>
        <taxon>Pezizomycotina</taxon>
        <taxon>Leotiomycetes</taxon>
        <taxon>Helotiales</taxon>
        <taxon>Sclerotiniaceae</taxon>
        <taxon>Botrytis</taxon>
    </lineage>
</organism>
<feature type="signal peptide" evidence="2">
    <location>
        <begin position="1"/>
        <end position="22"/>
    </location>
</feature>
<dbReference type="EMBL" id="PQXL01000398">
    <property type="protein sequence ID" value="THV46285.1"/>
    <property type="molecule type" value="Genomic_DNA"/>
</dbReference>
<accession>A0A4S8QSE2</accession>
<feature type="region of interest" description="Disordered" evidence="1">
    <location>
        <begin position="132"/>
        <end position="154"/>
    </location>
</feature>
<evidence type="ECO:0008006" key="5">
    <source>
        <dbReference type="Google" id="ProtNLM"/>
    </source>
</evidence>
<dbReference type="Proteomes" id="UP000308671">
    <property type="component" value="Unassembled WGS sequence"/>
</dbReference>